<reference evidence="2 3" key="1">
    <citation type="journal article" date="2016" name="Mol. Biol. Evol.">
        <title>Comparative Genomics of Early-Diverging Mushroom-Forming Fungi Provides Insights into the Origins of Lignocellulose Decay Capabilities.</title>
        <authorList>
            <person name="Nagy L.G."/>
            <person name="Riley R."/>
            <person name="Tritt A."/>
            <person name="Adam C."/>
            <person name="Daum C."/>
            <person name="Floudas D."/>
            <person name="Sun H."/>
            <person name="Yadav J.S."/>
            <person name="Pangilinan J."/>
            <person name="Larsson K.H."/>
            <person name="Matsuura K."/>
            <person name="Barry K."/>
            <person name="Labutti K."/>
            <person name="Kuo R."/>
            <person name="Ohm R.A."/>
            <person name="Bhattacharya S.S."/>
            <person name="Shirouzu T."/>
            <person name="Yoshinaga Y."/>
            <person name="Martin F.M."/>
            <person name="Grigoriev I.V."/>
            <person name="Hibbett D.S."/>
        </authorList>
    </citation>
    <scope>NUCLEOTIDE SEQUENCE [LARGE SCALE GENOMIC DNA]</scope>
    <source>
        <strain evidence="2 3">CBS 109695</strain>
    </source>
</reference>
<feature type="compositionally biased region" description="Basic and acidic residues" evidence="1">
    <location>
        <begin position="184"/>
        <end position="208"/>
    </location>
</feature>
<accession>A0A166DEC1</accession>
<name>A0A166DEC1_9AGAM</name>
<evidence type="ECO:0000313" key="3">
    <source>
        <dbReference type="Proteomes" id="UP000076532"/>
    </source>
</evidence>
<dbReference type="Proteomes" id="UP000076532">
    <property type="component" value="Unassembled WGS sequence"/>
</dbReference>
<proteinExistence type="predicted"/>
<feature type="compositionally biased region" description="Polar residues" evidence="1">
    <location>
        <begin position="167"/>
        <end position="179"/>
    </location>
</feature>
<evidence type="ECO:0000313" key="2">
    <source>
        <dbReference type="EMBL" id="KZP14619.1"/>
    </source>
</evidence>
<organism evidence="2 3">
    <name type="scientific">Athelia psychrophila</name>
    <dbReference type="NCBI Taxonomy" id="1759441"/>
    <lineage>
        <taxon>Eukaryota</taxon>
        <taxon>Fungi</taxon>
        <taxon>Dikarya</taxon>
        <taxon>Basidiomycota</taxon>
        <taxon>Agaricomycotina</taxon>
        <taxon>Agaricomycetes</taxon>
        <taxon>Agaricomycetidae</taxon>
        <taxon>Atheliales</taxon>
        <taxon>Atheliaceae</taxon>
        <taxon>Athelia</taxon>
    </lineage>
</organism>
<dbReference type="AlphaFoldDB" id="A0A166DEC1"/>
<dbReference type="EMBL" id="KV417615">
    <property type="protein sequence ID" value="KZP14619.1"/>
    <property type="molecule type" value="Genomic_DNA"/>
</dbReference>
<evidence type="ECO:0000256" key="1">
    <source>
        <dbReference type="SAM" id="MobiDB-lite"/>
    </source>
</evidence>
<protein>
    <submittedName>
        <fullName evidence="2">Uncharacterized protein</fullName>
    </submittedName>
</protein>
<keyword evidence="3" id="KW-1185">Reference proteome</keyword>
<feature type="region of interest" description="Disordered" evidence="1">
    <location>
        <begin position="144"/>
        <end position="208"/>
    </location>
</feature>
<sequence length="282" mass="30735">MWKLPLTRRKTLPKTPWLKTTVHSTVAKIGRLAMTSVKRVVISSGRSTVRRRRWRQRWRSDVGGGRRQRRVSSWVLALRCGSFWAAGTGAGGPEVVVGPWYGRQPLGAGYGGQPFETSASVQALPHGRLRVVVPGLHAQPLVARVTALPRPHTREVARAQQAPARETSAQPQSKPQTQSAARAGPREAARRAGREATQGEREREVDELRARTVAANCETATEVTVVTMAARNRPDLFATGEAGPMQISPHAHNVLEATRQGKSTAHARGTRVTGRNLVTVSD</sequence>
<gene>
    <name evidence="2" type="ORF">FIBSPDRAFT_896490</name>
</gene>